<evidence type="ECO:0000313" key="3">
    <source>
        <dbReference type="EMBL" id="MBH3438361.1"/>
    </source>
</evidence>
<reference evidence="2 6" key="2">
    <citation type="submission" date="2020-10" db="EMBL/GenBank/DDBJ databases">
        <title>Genome sequences of Pseudomonas isolates.</title>
        <authorList>
            <person name="Wessels L."/>
            <person name="Reich F."/>
            <person name="Hammerl J."/>
        </authorList>
    </citation>
    <scope>NUCLEOTIDE SEQUENCE [LARGE SCALE GENOMIC DNA]</scope>
    <source>
        <strain evidence="2 6">20-MO00624-0</strain>
    </source>
</reference>
<reference evidence="3 7" key="3">
    <citation type="submission" date="2020-11" db="EMBL/GenBank/DDBJ databases">
        <title>Enhanced detection system for hospital associated transmission using whole genome sequencing surveillance.</title>
        <authorList>
            <person name="Harrison L.H."/>
            <person name="Van Tyne D."/>
            <person name="Marsh J.W."/>
            <person name="Griffith M.P."/>
            <person name="Snyder D.J."/>
            <person name="Cooper V.S."/>
            <person name="Mustapha M."/>
        </authorList>
    </citation>
    <scope>NUCLEOTIDE SEQUENCE [LARGE SCALE GENOMIC DNA]</scope>
    <source>
        <strain evidence="3 7">PSB00013</strain>
    </source>
</reference>
<dbReference type="Proteomes" id="UP000638986">
    <property type="component" value="Unassembled WGS sequence"/>
</dbReference>
<reference evidence="4 5" key="1">
    <citation type="submission" date="2018-06" db="EMBL/GenBank/DDBJ databases">
        <authorList>
            <consortium name="Pathogen Informatics"/>
            <person name="Doyle S."/>
        </authorList>
    </citation>
    <scope>NUCLEOTIDE SEQUENCE [LARGE SCALE GENOMIC DNA]</scope>
    <source>
        <strain evidence="4 5">NCTC11842</strain>
    </source>
</reference>
<evidence type="ECO:0000313" key="7">
    <source>
        <dbReference type="Proteomes" id="UP000638986"/>
    </source>
</evidence>
<proteinExistence type="predicted"/>
<evidence type="ECO:0000313" key="2">
    <source>
        <dbReference type="EMBL" id="MBF8641400.1"/>
    </source>
</evidence>
<protein>
    <submittedName>
        <fullName evidence="4">Uncharacterized protein</fullName>
    </submittedName>
</protein>
<accession>A0A2X2D6U3</accession>
<keyword evidence="6" id="KW-1185">Reference proteome</keyword>
<dbReference type="GeneID" id="300268090"/>
<feature type="transmembrane region" description="Helical" evidence="1">
    <location>
        <begin position="60"/>
        <end position="80"/>
    </location>
</feature>
<dbReference type="RefSeq" id="WP_010798938.1">
    <property type="nucleotide sequence ID" value="NZ_CP044085.1"/>
</dbReference>
<keyword evidence="1" id="KW-0472">Membrane</keyword>
<dbReference type="EMBL" id="JADMCD010000005">
    <property type="protein sequence ID" value="MBF8641400.1"/>
    <property type="molecule type" value="Genomic_DNA"/>
</dbReference>
<evidence type="ECO:0000313" key="4">
    <source>
        <dbReference type="EMBL" id="SPZ16457.1"/>
    </source>
</evidence>
<dbReference type="EMBL" id="UAUF01000015">
    <property type="protein sequence ID" value="SPZ16457.1"/>
    <property type="molecule type" value="Genomic_DNA"/>
</dbReference>
<evidence type="ECO:0000256" key="1">
    <source>
        <dbReference type="SAM" id="Phobius"/>
    </source>
</evidence>
<organism evidence="4 5">
    <name type="scientific">Pseudomonas luteola</name>
    <dbReference type="NCBI Taxonomy" id="47886"/>
    <lineage>
        <taxon>Bacteria</taxon>
        <taxon>Pseudomonadati</taxon>
        <taxon>Pseudomonadota</taxon>
        <taxon>Gammaproteobacteria</taxon>
        <taxon>Pseudomonadales</taxon>
        <taxon>Pseudomonadaceae</taxon>
        <taxon>Pseudomonas</taxon>
    </lineage>
</organism>
<dbReference type="Proteomes" id="UP000250443">
    <property type="component" value="Unassembled WGS sequence"/>
</dbReference>
<gene>
    <name evidence="3" type="ORF">I5Q09_06655</name>
    <name evidence="2" type="ORF">IRZ65_11965</name>
    <name evidence="4" type="ORF">NCTC11842_05490</name>
</gene>
<dbReference type="Proteomes" id="UP000626180">
    <property type="component" value="Unassembled WGS sequence"/>
</dbReference>
<sequence length="85" mass="9497">MRDEACSEGLTRLATSAVMRGRPENEILGWMLNNGIRPSAAIKALTKAKRQRQESGLKKLKLSLVCLFTLMFSTAILNMVDLLKF</sequence>
<keyword evidence="1" id="KW-0812">Transmembrane</keyword>
<dbReference type="EMBL" id="JADTXM010000004">
    <property type="protein sequence ID" value="MBH3438361.1"/>
    <property type="molecule type" value="Genomic_DNA"/>
</dbReference>
<dbReference type="AlphaFoldDB" id="A0A2X2D6U3"/>
<name>A0A2X2D6U3_PSELU</name>
<evidence type="ECO:0000313" key="6">
    <source>
        <dbReference type="Proteomes" id="UP000626180"/>
    </source>
</evidence>
<evidence type="ECO:0000313" key="5">
    <source>
        <dbReference type="Proteomes" id="UP000250443"/>
    </source>
</evidence>
<keyword evidence="1" id="KW-1133">Transmembrane helix</keyword>